<keyword evidence="4" id="KW-0788">Thiol protease</keyword>
<dbReference type="SUPFAM" id="SSF51261">
    <property type="entry name" value="Duplicated hybrid motif"/>
    <property type="match status" value="1"/>
</dbReference>
<reference evidence="7 8" key="1">
    <citation type="submission" date="2024-03" db="EMBL/GenBank/DDBJ databases">
        <title>Rhodococcus navarretei sp. nov. and Pseudarthrobacter quantumdoti sp. nov., two new species with the ability to biosynthesize Quantum Dots isolated from soil samples at Union Glacier, Antarctica.</title>
        <authorList>
            <person name="Vargas M."/>
        </authorList>
    </citation>
    <scope>NUCLEOTIDE SEQUENCE [LARGE SCALE GENOMIC DNA]</scope>
    <source>
        <strain evidence="7 8">EXRC-4A-4</strain>
    </source>
</reference>
<dbReference type="PROSITE" id="PS51935">
    <property type="entry name" value="NLPC_P60"/>
    <property type="match status" value="1"/>
</dbReference>
<dbReference type="CDD" id="cd12797">
    <property type="entry name" value="M23_peptidase"/>
    <property type="match status" value="1"/>
</dbReference>
<keyword evidence="2" id="KW-0645">Protease</keyword>
<evidence type="ECO:0000259" key="6">
    <source>
        <dbReference type="PROSITE" id="PS51935"/>
    </source>
</evidence>
<organism evidence="7 8">
    <name type="scientific">Rhodococcus navarretei</name>
    <dbReference type="NCBI Taxonomy" id="3128981"/>
    <lineage>
        <taxon>Bacteria</taxon>
        <taxon>Bacillati</taxon>
        <taxon>Actinomycetota</taxon>
        <taxon>Actinomycetes</taxon>
        <taxon>Mycobacteriales</taxon>
        <taxon>Nocardiaceae</taxon>
        <taxon>Rhodococcus</taxon>
    </lineage>
</organism>
<dbReference type="InterPro" id="IPR038765">
    <property type="entry name" value="Papain-like_cys_pep_sf"/>
</dbReference>
<dbReference type="InterPro" id="IPR011055">
    <property type="entry name" value="Dup_hybrid_motif"/>
</dbReference>
<feature type="domain" description="NlpC/P60" evidence="6">
    <location>
        <begin position="397"/>
        <end position="552"/>
    </location>
</feature>
<evidence type="ECO:0000256" key="5">
    <source>
        <dbReference type="SAM" id="MobiDB-lite"/>
    </source>
</evidence>
<dbReference type="SUPFAM" id="SSF54001">
    <property type="entry name" value="Cysteine proteinases"/>
    <property type="match status" value="1"/>
</dbReference>
<dbReference type="InterPro" id="IPR016047">
    <property type="entry name" value="M23ase_b-sheet_dom"/>
</dbReference>
<evidence type="ECO:0000256" key="2">
    <source>
        <dbReference type="ARBA" id="ARBA00022670"/>
    </source>
</evidence>
<dbReference type="PANTHER" id="PTHR21666:SF270">
    <property type="entry name" value="MUREIN HYDROLASE ACTIVATOR ENVC"/>
    <property type="match status" value="1"/>
</dbReference>
<name>A0ABU9D0N9_9NOCA</name>
<dbReference type="Proteomes" id="UP001456513">
    <property type="component" value="Unassembled WGS sequence"/>
</dbReference>
<evidence type="ECO:0000313" key="8">
    <source>
        <dbReference type="Proteomes" id="UP001456513"/>
    </source>
</evidence>
<keyword evidence="8" id="KW-1185">Reference proteome</keyword>
<sequence length="552" mass="55768">MDAKKLLVATAATLLGLVLIVVVILAPASTTIACAPPSGAAAGAIAPAGTLVKPTASDTTTDSSGFGPRWGTVHQGIDRAGPVGTPIYAFTDGRVAEAGEAAGFGHWIILDHEIDGRTYSTVYGHMFADGVLVSAGQHVSAGQEIGKIGNDGESTGAHLHFEVWEGARLPDGAGTAVDPAPWVAKAAEPGTAAQPQTSSSPGAGTGGLNAAQLALAKQTVAIGEAMGVPEQGIVVALATEGQESTYRMLASSNVPDSTNYPHDGIGSDHLSVNQFQQQVTIWGTTEELMNPVTANIKFYTALLKIPGWQSMAVTDAAQAVQGSGHPGAYADDEPLARQLYAQFKGARADLTADDLAAIANNGTGAVATAVVDGGTAPGACTPPAGGASGGPTFVPGGPFGANVIAAASRWIGTPYAWGGGDSSGPTRGISDGGGAADANGDTAKTGFDCSELTLYAVFQASGGKITLPHYTGDTSNPGQLGDLRGQQIPFEDKQPGDLIYFGSGGNTHHVGIYTGTEGGQDMLLNAPQSGQTVSIMPLSGWAGEDMYVRRFG</sequence>
<comment type="similarity">
    <text evidence="1">Belongs to the peptidase C40 family.</text>
</comment>
<feature type="region of interest" description="Disordered" evidence="5">
    <location>
        <begin position="186"/>
        <end position="205"/>
    </location>
</feature>
<proteinExistence type="inferred from homology"/>
<keyword evidence="3" id="KW-0378">Hydrolase</keyword>
<dbReference type="PANTHER" id="PTHR21666">
    <property type="entry name" value="PEPTIDASE-RELATED"/>
    <property type="match status" value="1"/>
</dbReference>
<dbReference type="EMBL" id="JBBPCN010000001">
    <property type="protein sequence ID" value="MEK8073157.1"/>
    <property type="molecule type" value="Genomic_DNA"/>
</dbReference>
<accession>A0ABU9D0N9</accession>
<evidence type="ECO:0000256" key="3">
    <source>
        <dbReference type="ARBA" id="ARBA00022801"/>
    </source>
</evidence>
<gene>
    <name evidence="7" type="ORF">AABD04_20120</name>
</gene>
<dbReference type="Gene3D" id="3.90.1720.10">
    <property type="entry name" value="endopeptidase domain like (from Nostoc punctiforme)"/>
    <property type="match status" value="1"/>
</dbReference>
<feature type="compositionally biased region" description="Polar residues" evidence="5">
    <location>
        <begin position="193"/>
        <end position="202"/>
    </location>
</feature>
<dbReference type="InterPro" id="IPR050570">
    <property type="entry name" value="Cell_wall_metabolism_enzyme"/>
</dbReference>
<dbReference type="RefSeq" id="WP_341442272.1">
    <property type="nucleotide sequence ID" value="NZ_JBBPCN010000001.1"/>
</dbReference>
<evidence type="ECO:0000256" key="4">
    <source>
        <dbReference type="ARBA" id="ARBA00022807"/>
    </source>
</evidence>
<dbReference type="InterPro" id="IPR000064">
    <property type="entry name" value="NLP_P60_dom"/>
</dbReference>
<dbReference type="Pfam" id="PF00877">
    <property type="entry name" value="NLPC_P60"/>
    <property type="match status" value="1"/>
</dbReference>
<evidence type="ECO:0000256" key="1">
    <source>
        <dbReference type="ARBA" id="ARBA00007074"/>
    </source>
</evidence>
<dbReference type="Gene3D" id="2.70.70.10">
    <property type="entry name" value="Glucose Permease (Domain IIA)"/>
    <property type="match status" value="1"/>
</dbReference>
<protein>
    <submittedName>
        <fullName evidence="7">Peptidoglycan DD-metalloendopeptidase family protein</fullName>
    </submittedName>
</protein>
<dbReference type="Pfam" id="PF01551">
    <property type="entry name" value="Peptidase_M23"/>
    <property type="match status" value="1"/>
</dbReference>
<evidence type="ECO:0000313" key="7">
    <source>
        <dbReference type="EMBL" id="MEK8073157.1"/>
    </source>
</evidence>
<dbReference type="PROSITE" id="PS51257">
    <property type="entry name" value="PROKAR_LIPOPROTEIN"/>
    <property type="match status" value="1"/>
</dbReference>
<comment type="caution">
    <text evidence="7">The sequence shown here is derived from an EMBL/GenBank/DDBJ whole genome shotgun (WGS) entry which is preliminary data.</text>
</comment>